<dbReference type="SUPFAM" id="SSF56235">
    <property type="entry name" value="N-terminal nucleophile aminohydrolases (Ntn hydrolases)"/>
    <property type="match status" value="1"/>
</dbReference>
<dbReference type="Gene3D" id="3.60.20.10">
    <property type="entry name" value="Glutamine Phosphoribosylpyrophosphate, subunit 1, domain 1"/>
    <property type="match status" value="1"/>
</dbReference>
<dbReference type="PANTHER" id="PTHR42824:SF1">
    <property type="entry name" value="GLUTAMINE AMIDOTRANSFERASE YAFJ-RELATED"/>
    <property type="match status" value="1"/>
</dbReference>
<feature type="domain" description="Glutamine amidotransferase type-2" evidence="2">
    <location>
        <begin position="2"/>
        <end position="250"/>
    </location>
</feature>
<dbReference type="InterPro" id="IPR026869">
    <property type="entry name" value="EgtC-like"/>
</dbReference>
<dbReference type="PANTHER" id="PTHR42824">
    <property type="entry name" value="GLUTAMINE AMIDOTRANSFERASE"/>
    <property type="match status" value="1"/>
</dbReference>
<organism evidence="3 4">
    <name type="scientific">Vogesella aquatica</name>
    <dbReference type="NCBI Taxonomy" id="2984206"/>
    <lineage>
        <taxon>Bacteria</taxon>
        <taxon>Pseudomonadati</taxon>
        <taxon>Pseudomonadota</taxon>
        <taxon>Betaproteobacteria</taxon>
        <taxon>Neisseriales</taxon>
        <taxon>Chromobacteriaceae</taxon>
        <taxon>Vogesella</taxon>
    </lineage>
</organism>
<dbReference type="Pfam" id="PF13230">
    <property type="entry name" value="GATase_4"/>
    <property type="match status" value="1"/>
</dbReference>
<evidence type="ECO:0000313" key="4">
    <source>
        <dbReference type="Proteomes" id="UP001219956"/>
    </source>
</evidence>
<keyword evidence="1 3" id="KW-0315">Glutamine amidotransferase</keyword>
<gene>
    <name evidence="3" type="ORF">PQU95_04245</name>
</gene>
<evidence type="ECO:0000256" key="1">
    <source>
        <dbReference type="ARBA" id="ARBA00022962"/>
    </source>
</evidence>
<evidence type="ECO:0000313" key="3">
    <source>
        <dbReference type="EMBL" id="MDC7716425.1"/>
    </source>
</evidence>
<dbReference type="PROSITE" id="PS51278">
    <property type="entry name" value="GATASE_TYPE_2"/>
    <property type="match status" value="1"/>
</dbReference>
<sequence length="280" mass="31025">MCQLLGMNCNTPTDILFSFEGFHRRGGLTDHHADGWGIAFFEGKGVRLYLDDKPSADSPVAALVRQYPIKSENVIAHIRKATQGEVNLANCHPFQREIWGQYWIFAHNGNLVDFAPAPGCHYNPVGSTDSEAAFCYIMEQLRQRWCTAPSLDELFEAIEGLAATLRGYGVFNFMLSNGQWLFTHCSTKLHYIVRKAPFPTAHLVDDDVTVDFSTVTTPDDRVAVIATVPLTDNEQWTAMQDGELALFTDGIVRRSSVTLPATRIAPCCTNAAKPSDPAQI</sequence>
<dbReference type="CDD" id="cd01908">
    <property type="entry name" value="YafJ"/>
    <property type="match status" value="1"/>
</dbReference>
<dbReference type="Proteomes" id="UP001219956">
    <property type="component" value="Unassembled WGS sequence"/>
</dbReference>
<comment type="caution">
    <text evidence="3">The sequence shown here is derived from an EMBL/GenBank/DDBJ whole genome shotgun (WGS) entry which is preliminary data.</text>
</comment>
<reference evidence="3 4" key="1">
    <citation type="submission" date="2023-01" db="EMBL/GenBank/DDBJ databases">
        <title>Novel species of the genus Vogesella isolated from rivers.</title>
        <authorList>
            <person name="Lu H."/>
        </authorList>
    </citation>
    <scope>NUCLEOTIDE SEQUENCE [LARGE SCALE GENOMIC DNA]</scope>
    <source>
        <strain evidence="3 4">DC21W</strain>
    </source>
</reference>
<keyword evidence="4" id="KW-1185">Reference proteome</keyword>
<dbReference type="EMBL" id="JAQQLF010000005">
    <property type="protein sequence ID" value="MDC7716425.1"/>
    <property type="molecule type" value="Genomic_DNA"/>
</dbReference>
<dbReference type="InterPro" id="IPR017932">
    <property type="entry name" value="GATase_2_dom"/>
</dbReference>
<accession>A0ABT5IV34</accession>
<dbReference type="InterPro" id="IPR029055">
    <property type="entry name" value="Ntn_hydrolases_N"/>
</dbReference>
<name>A0ABT5IV34_9NEIS</name>
<evidence type="ECO:0000259" key="2">
    <source>
        <dbReference type="PROSITE" id="PS51278"/>
    </source>
</evidence>
<proteinExistence type="predicted"/>
<protein>
    <submittedName>
        <fullName evidence="3">Class II glutamine amidotransferase</fullName>
    </submittedName>
</protein>